<dbReference type="Proteomes" id="UP000192936">
    <property type="component" value="Unassembled WGS sequence"/>
</dbReference>
<dbReference type="STRING" id="286727.SAMN02982917_5517"/>
<proteinExistence type="predicted"/>
<protein>
    <submittedName>
        <fullName evidence="1">Uncharacterized protein</fullName>
    </submittedName>
</protein>
<reference evidence="1 2" key="1">
    <citation type="submission" date="2017-04" db="EMBL/GenBank/DDBJ databases">
        <authorList>
            <person name="Afonso C.L."/>
            <person name="Miller P.J."/>
            <person name="Scott M.A."/>
            <person name="Spackman E."/>
            <person name="Goraichik I."/>
            <person name="Dimitrov K.M."/>
            <person name="Suarez D.L."/>
            <person name="Swayne D.E."/>
        </authorList>
    </citation>
    <scope>NUCLEOTIDE SEQUENCE [LARGE SCALE GENOMIC DNA]</scope>
    <source>
        <strain evidence="1 2">A2P</strain>
    </source>
</reference>
<evidence type="ECO:0000313" key="2">
    <source>
        <dbReference type="Proteomes" id="UP000192936"/>
    </source>
</evidence>
<name>A0A1X7HBZ7_9PROT</name>
<accession>A0A1X7HBZ7</accession>
<gene>
    <name evidence="1" type="ORF">SAMN02982917_5517</name>
</gene>
<dbReference type="RefSeq" id="WP_085090264.1">
    <property type="nucleotide sequence ID" value="NZ_FXAK01000007.1"/>
</dbReference>
<dbReference type="EMBL" id="FXAK01000007">
    <property type="protein sequence ID" value="SMF83362.1"/>
    <property type="molecule type" value="Genomic_DNA"/>
</dbReference>
<sequence>MSNRVTLDQFLAMQHGERAALPVDQLHLLQEEVSALDNRLKAVKAALEAALLVRFGERATAQRRVLGKDSGKVTLAVGDFIVAADLPKKPKWDQDKLVDIEAQLLDMGEPVGDYLTVERKVSERAYTSWPASLRTLFEPARTLEFGKPTFKIEPAKAGGVAA</sequence>
<evidence type="ECO:0000313" key="1">
    <source>
        <dbReference type="EMBL" id="SMF83362.1"/>
    </source>
</evidence>
<dbReference type="AlphaFoldDB" id="A0A1X7HBZ7"/>
<organism evidence="1 2">
    <name type="scientific">Azospirillum oryzae</name>
    <dbReference type="NCBI Taxonomy" id="286727"/>
    <lineage>
        <taxon>Bacteria</taxon>
        <taxon>Pseudomonadati</taxon>
        <taxon>Pseudomonadota</taxon>
        <taxon>Alphaproteobacteria</taxon>
        <taxon>Rhodospirillales</taxon>
        <taxon>Azospirillaceae</taxon>
        <taxon>Azospirillum</taxon>
    </lineage>
</organism>
<dbReference type="OrthoDB" id="6058064at2"/>